<dbReference type="GeneID" id="112945003"/>
<evidence type="ECO:0000259" key="15">
    <source>
        <dbReference type="Pfam" id="PF23054"/>
    </source>
</evidence>
<dbReference type="Pfam" id="PF23054">
    <property type="entry name" value="UBA_N4BP1_C"/>
    <property type="match status" value="1"/>
</dbReference>
<dbReference type="CTD" id="9683"/>
<dbReference type="FunFam" id="3.40.50.11980:FF:000001">
    <property type="entry name" value="ZC3H12A isoform 1"/>
    <property type="match status" value="1"/>
</dbReference>
<evidence type="ECO:0000256" key="6">
    <source>
        <dbReference type="ARBA" id="ARBA00022859"/>
    </source>
</evidence>
<dbReference type="GO" id="GO:0031397">
    <property type="term" value="P:negative regulation of protein ubiquitination"/>
    <property type="evidence" value="ECO:0007669"/>
    <property type="project" value="TreeGrafter"/>
</dbReference>
<feature type="region of interest" description="Disordered" evidence="11">
    <location>
        <begin position="565"/>
        <end position="610"/>
    </location>
</feature>
<keyword evidence="5" id="KW-0378">Hydrolase</keyword>
<dbReference type="InterPro" id="IPR021869">
    <property type="entry name" value="RNase_Zc3h12_NYN"/>
</dbReference>
<dbReference type="InterPro" id="IPR056630">
    <property type="entry name" value="KH_N4BP1_2nd"/>
</dbReference>
<dbReference type="GO" id="GO:0016605">
    <property type="term" value="C:PML body"/>
    <property type="evidence" value="ECO:0007669"/>
    <property type="project" value="UniProtKB-SubCell"/>
</dbReference>
<reference evidence="16" key="2">
    <citation type="submission" date="2025-09" db="UniProtKB">
        <authorList>
            <consortium name="Ensembl"/>
        </authorList>
    </citation>
    <scope>IDENTIFICATION</scope>
</reference>
<dbReference type="GO" id="GO:0003723">
    <property type="term" value="F:RNA binding"/>
    <property type="evidence" value="ECO:0007669"/>
    <property type="project" value="UniProtKB-KW"/>
</dbReference>
<feature type="compositionally biased region" description="Basic and acidic residues" evidence="11">
    <location>
        <begin position="293"/>
        <end position="309"/>
    </location>
</feature>
<evidence type="ECO:0000256" key="10">
    <source>
        <dbReference type="ARBA" id="ARBA00039336"/>
    </source>
</evidence>
<accession>A0A8C6YZG2</accession>
<keyword evidence="8" id="KW-0539">Nucleus</keyword>
<evidence type="ECO:0000256" key="4">
    <source>
        <dbReference type="ARBA" id="ARBA00022722"/>
    </source>
</evidence>
<evidence type="ECO:0000256" key="5">
    <source>
        <dbReference type="ARBA" id="ARBA00022801"/>
    </source>
</evidence>
<organism evidence="16 17">
    <name type="scientific">Nothoprocta perdicaria</name>
    <name type="common">Chilean tinamou</name>
    <name type="synonym">Crypturus perdicarius</name>
    <dbReference type="NCBI Taxonomy" id="30464"/>
    <lineage>
        <taxon>Eukaryota</taxon>
        <taxon>Metazoa</taxon>
        <taxon>Chordata</taxon>
        <taxon>Craniata</taxon>
        <taxon>Vertebrata</taxon>
        <taxon>Euteleostomi</taxon>
        <taxon>Archelosauria</taxon>
        <taxon>Archosauria</taxon>
        <taxon>Dinosauria</taxon>
        <taxon>Saurischia</taxon>
        <taxon>Theropoda</taxon>
        <taxon>Coelurosauria</taxon>
        <taxon>Aves</taxon>
        <taxon>Palaeognathae</taxon>
        <taxon>Tinamiformes</taxon>
        <taxon>Tinamidae</taxon>
        <taxon>Nothoprocta</taxon>
    </lineage>
</organism>
<keyword evidence="4" id="KW-0540">Nuclease</keyword>
<name>A0A8C6YZG2_NOTPE</name>
<dbReference type="Pfam" id="PF23052">
    <property type="entry name" value="KH_N4BP1_2nd"/>
    <property type="match status" value="1"/>
</dbReference>
<keyword evidence="3" id="KW-0399">Innate immunity</keyword>
<dbReference type="GO" id="GO:0005730">
    <property type="term" value="C:nucleolus"/>
    <property type="evidence" value="ECO:0007669"/>
    <property type="project" value="UniProtKB-SubCell"/>
</dbReference>
<feature type="domain" description="N4BP1 second type I KH-domain" evidence="14">
    <location>
        <begin position="92"/>
        <end position="207"/>
    </location>
</feature>
<dbReference type="CDD" id="cd18728">
    <property type="entry name" value="PIN_N4BP1-like"/>
    <property type="match status" value="1"/>
</dbReference>
<dbReference type="Gene3D" id="3.40.50.11980">
    <property type="match status" value="1"/>
</dbReference>
<evidence type="ECO:0000256" key="8">
    <source>
        <dbReference type="ARBA" id="ARBA00023242"/>
    </source>
</evidence>
<dbReference type="SUPFAM" id="SSF54791">
    <property type="entry name" value="Eukaryotic type KH-domain (KH-domain type I)"/>
    <property type="match status" value="1"/>
</dbReference>
<gene>
    <name evidence="16" type="primary">N4BP1</name>
</gene>
<dbReference type="GO" id="GO:0032435">
    <property type="term" value="P:negative regulation of proteasomal ubiquitin-dependent protein catabolic process"/>
    <property type="evidence" value="ECO:0007669"/>
    <property type="project" value="TreeGrafter"/>
</dbReference>
<dbReference type="AlphaFoldDB" id="A0A8C6YZG2"/>
<proteinExistence type="inferred from homology"/>
<reference evidence="16" key="1">
    <citation type="submission" date="2025-08" db="UniProtKB">
        <authorList>
            <consortium name="Ensembl"/>
        </authorList>
    </citation>
    <scope>IDENTIFICATION</scope>
</reference>
<dbReference type="CDD" id="cd22476">
    <property type="entry name" value="KH-I_N4BP1"/>
    <property type="match status" value="1"/>
</dbReference>
<evidence type="ECO:0000259" key="12">
    <source>
        <dbReference type="Pfam" id="PF11977"/>
    </source>
</evidence>
<dbReference type="Proteomes" id="UP000694420">
    <property type="component" value="Unplaced"/>
</dbReference>
<feature type="region of interest" description="Disordered" evidence="11">
    <location>
        <begin position="409"/>
        <end position="446"/>
    </location>
</feature>
<evidence type="ECO:0000256" key="11">
    <source>
        <dbReference type="SAM" id="MobiDB-lite"/>
    </source>
</evidence>
<dbReference type="InterPro" id="IPR056578">
    <property type="entry name" value="UBA_N4BP1_C"/>
</dbReference>
<evidence type="ECO:0000313" key="16">
    <source>
        <dbReference type="Ensembl" id="ENSNPEP00000006180.1"/>
    </source>
</evidence>
<feature type="compositionally biased region" description="Polar residues" evidence="11">
    <location>
        <begin position="314"/>
        <end position="328"/>
    </location>
</feature>
<evidence type="ECO:0000313" key="17">
    <source>
        <dbReference type="Proteomes" id="UP000694420"/>
    </source>
</evidence>
<dbReference type="CDD" id="cd09032">
    <property type="entry name" value="KH-I_N4BP1_like_rpt1"/>
    <property type="match status" value="1"/>
</dbReference>
<dbReference type="RefSeq" id="XP_025892311.1">
    <property type="nucleotide sequence ID" value="XM_026036526.1"/>
</dbReference>
<dbReference type="GO" id="GO:0004518">
    <property type="term" value="F:nuclease activity"/>
    <property type="evidence" value="ECO:0007669"/>
    <property type="project" value="UniProtKB-KW"/>
</dbReference>
<evidence type="ECO:0000259" key="13">
    <source>
        <dbReference type="Pfam" id="PF23050"/>
    </source>
</evidence>
<evidence type="ECO:0000256" key="9">
    <source>
        <dbReference type="ARBA" id="ARBA00038274"/>
    </source>
</evidence>
<dbReference type="PANTHER" id="PTHR12876">
    <property type="entry name" value="N4BP1-RELATED"/>
    <property type="match status" value="1"/>
</dbReference>
<dbReference type="GO" id="GO:0016787">
    <property type="term" value="F:hydrolase activity"/>
    <property type="evidence" value="ECO:0007669"/>
    <property type="project" value="UniProtKB-KW"/>
</dbReference>
<keyword evidence="17" id="KW-1185">Reference proteome</keyword>
<evidence type="ECO:0000256" key="7">
    <source>
        <dbReference type="ARBA" id="ARBA00022884"/>
    </source>
</evidence>
<dbReference type="InterPro" id="IPR051101">
    <property type="entry name" value="ZC3H12/N4BP1_RNase_Reg"/>
</dbReference>
<feature type="domain" description="N4BP1 C-terminal UBA" evidence="15">
    <location>
        <begin position="883"/>
        <end position="931"/>
    </location>
</feature>
<feature type="domain" description="RNase NYN" evidence="12">
    <location>
        <begin position="660"/>
        <end position="812"/>
    </location>
</feature>
<evidence type="ECO:0000259" key="14">
    <source>
        <dbReference type="Pfam" id="PF23052"/>
    </source>
</evidence>
<feature type="compositionally biased region" description="Polar residues" evidence="11">
    <location>
        <begin position="579"/>
        <end position="600"/>
    </location>
</feature>
<keyword evidence="7" id="KW-0694">RNA-binding</keyword>
<feature type="region of interest" description="Disordered" evidence="11">
    <location>
        <begin position="293"/>
        <end position="333"/>
    </location>
</feature>
<keyword evidence="6" id="KW-0391">Immunity</keyword>
<evidence type="ECO:0000256" key="3">
    <source>
        <dbReference type="ARBA" id="ARBA00022588"/>
    </source>
</evidence>
<dbReference type="InterPro" id="IPR036612">
    <property type="entry name" value="KH_dom_type_1_sf"/>
</dbReference>
<dbReference type="Pfam" id="PF11977">
    <property type="entry name" value="RNase_Zc3h12a"/>
    <property type="match status" value="1"/>
</dbReference>
<dbReference type="PANTHER" id="PTHR12876:SF26">
    <property type="entry name" value="NEDD4-BINDING PROTEIN 1"/>
    <property type="match status" value="1"/>
</dbReference>
<evidence type="ECO:0000256" key="2">
    <source>
        <dbReference type="ARBA" id="ARBA00004604"/>
    </source>
</evidence>
<dbReference type="OrthoDB" id="392925at2759"/>
<evidence type="ECO:0000256" key="1">
    <source>
        <dbReference type="ARBA" id="ARBA00004322"/>
    </source>
</evidence>
<dbReference type="Ensembl" id="ENSNPET00000006332.1">
    <property type="protein sequence ID" value="ENSNPEP00000006180.1"/>
    <property type="gene ID" value="ENSNPEG00000004662.1"/>
</dbReference>
<comment type="subcellular location">
    <subcellularLocation>
        <location evidence="1">Nucleus</location>
        <location evidence="1">PML body</location>
    </subcellularLocation>
    <subcellularLocation>
        <location evidence="2">Nucleus</location>
        <location evidence="2">Nucleolus</location>
    </subcellularLocation>
</comment>
<dbReference type="InterPro" id="IPR056629">
    <property type="entry name" value="KH_N4BP1_1st"/>
</dbReference>
<dbReference type="Pfam" id="PF23050">
    <property type="entry name" value="KH_N4BP1_1st"/>
    <property type="match status" value="1"/>
</dbReference>
<dbReference type="GO" id="GO:0045087">
    <property type="term" value="P:innate immune response"/>
    <property type="evidence" value="ECO:0007669"/>
    <property type="project" value="UniProtKB-KW"/>
</dbReference>
<protein>
    <recommendedName>
        <fullName evidence="10">NEDD4-binding protein 1</fullName>
    </recommendedName>
</protein>
<feature type="domain" description="N4BP1 first type I KH-domain" evidence="13">
    <location>
        <begin position="15"/>
        <end position="91"/>
    </location>
</feature>
<comment type="similarity">
    <text evidence="9">Belongs to the N4BP1 family.</text>
</comment>
<sequence length="931" mass="103950">MAARRAARGPGPGLDEFTVPAEKSRFLEGCRGRIEGLFEVQLAVLGAQADWGPAGPPPPGPSPPAARIWVQLAGGRKAVRSAKEYIKGLCEPELEEKEYYPKDMHCIFVGAQSLFLNCLIQDTCADIAVLETGLLSIKGGAEAVVMAQSHIQQFVKLFEKNESFISDKEPEVKKQFRQFVEAHADKYTMDLLILPSSLKRELLTLTQSECYEESDIIDLTGSESPTEFLQNKASKVIVTNRDGRAGGEEARNNAGTPVTELTRKMDSVFSDTYETSFVPINVVPPLEAVVSKERQSCKRRSSDAEERLPKKQFSLENDQQVKSSSHCDPSNKDTVVDLLSDSCSESDNHSFANKEGSDISEEMEYKILVNFFRTMGYSQNIVEKVIGILGQSVEPLTLLEEIEKENLKFQKEHEQSSQKLAALNPPLGGNRNHSQTQEDKEISSNKNLLKSVHASKEVKNEHHETRALPNVQADAEGKRHMLTCKPTSPSSKKSDTCCELRDTYSPGKNRSSELSDIEADGAVTCRTILAGVPKDVDFVARGSSDVQHMPAKTKTAIQQKFAEPTTVQNSHPVLDDQLGQCSSSQVRPLEQRPSQTSKFENTPPDPVLSSQIKASHTDNEIVGPYRCHVDPSVTGVQRFMDSLKKPYRLELKNDPGKPYLKHIIIDGSNVAISHGLRKFFSCRGIAIAVEYFWKRGHRNITVFVPQWRTRRDPSITEQHFLTQLQDVGILSLTPARMVLGARIAAHDDRFLLHLADRTGGVIVTNDNFREFVTESLAWRGIIQKRLLQYTFAGDIFMVPDDPLGRNGPRLDDFLRSEGSSRDLLSSQKALQSRGQYSEKSFFVPVPKQTSSNRQPKIQIHGDHSPTWLPLEPNVQPCLTIPPQRSASETIQLREALIKIFPDYEQKQKIDQILAEHPFMRDLNALSAMVLD</sequence>